<feature type="signal peptide" evidence="1">
    <location>
        <begin position="1"/>
        <end position="29"/>
    </location>
</feature>
<sequence>MKKRIRLRSAMATAVLLSFSMAIPMPAQAAQFGTYQQPFAANSLWNSRPVEPTFAGDVIPTSSYFPSISTGAYSTGIFLAAANDGPMTVKGASGKQGLLNADDETYHDVTIPRWPASALPATGSDGHADIVDPVTNIIHSFWQLKKEGTQWVATQYAWTKLDGSGWPDPGHYYQGARATGVPAAGGLMRIHEVADRNAPYYPHALCLSLTTNGLSANPTYVFPATTADWNAAAVNTGAFPEGSLLMLPPSFDTAQITDADLRKVAETLKRFGAYVVDTNVGTPFSIYAEIGSDINPHRNGWNTGNANQLQLIRANLRRVTGAKGWVDGNGNAFTPEKNLNLLSMRGNWTLQSGTVAGAYQSWEQAVVFPATTTQSQVVNYNSNNLHPVSWALPTAGVNYTLTAKTTGGGKLRLTVVDKGNGNKTLVDTGFLDNGQTATFQWSGANPMAIVYAQSGIGAGSKVGGQLLRAN</sequence>
<reference evidence="2 3" key="1">
    <citation type="submission" date="2024-10" db="EMBL/GenBank/DDBJ databases">
        <title>The Natural Products Discovery Center: Release of the First 8490 Sequenced Strains for Exploring Actinobacteria Biosynthetic Diversity.</title>
        <authorList>
            <person name="Kalkreuter E."/>
            <person name="Kautsar S.A."/>
            <person name="Yang D."/>
            <person name="Bader C.D."/>
            <person name="Teijaro C.N."/>
            <person name="Fluegel L."/>
            <person name="Davis C.M."/>
            <person name="Simpson J.R."/>
            <person name="Lauterbach L."/>
            <person name="Steele A.D."/>
            <person name="Gui C."/>
            <person name="Meng S."/>
            <person name="Li G."/>
            <person name="Viehrig K."/>
            <person name="Ye F."/>
            <person name="Su P."/>
            <person name="Kiefer A.F."/>
            <person name="Nichols A."/>
            <person name="Cepeda A.J."/>
            <person name="Yan W."/>
            <person name="Fan B."/>
            <person name="Jiang Y."/>
            <person name="Adhikari A."/>
            <person name="Zheng C.-J."/>
            <person name="Schuster L."/>
            <person name="Cowan T.M."/>
            <person name="Smanski M.J."/>
            <person name="Chevrette M.G."/>
            <person name="De Carvalho L.P.S."/>
            <person name="Shen B."/>
        </authorList>
    </citation>
    <scope>NUCLEOTIDE SEQUENCE [LARGE SCALE GENOMIC DNA]</scope>
    <source>
        <strain evidence="2 3">NPDC087045</strain>
    </source>
</reference>
<evidence type="ECO:0000313" key="3">
    <source>
        <dbReference type="Proteomes" id="UP001617427"/>
    </source>
</evidence>
<evidence type="ECO:0000256" key="1">
    <source>
        <dbReference type="SAM" id="SignalP"/>
    </source>
</evidence>
<organism evidence="2 3">
    <name type="scientific">Herbaspirillum chlorophenolicum</name>
    <dbReference type="NCBI Taxonomy" id="211589"/>
    <lineage>
        <taxon>Bacteria</taxon>
        <taxon>Pseudomonadati</taxon>
        <taxon>Pseudomonadota</taxon>
        <taxon>Betaproteobacteria</taxon>
        <taxon>Burkholderiales</taxon>
        <taxon>Oxalobacteraceae</taxon>
        <taxon>Herbaspirillum</taxon>
    </lineage>
</organism>
<keyword evidence="3" id="KW-1185">Reference proteome</keyword>
<dbReference type="RefSeq" id="WP_402698534.1">
    <property type="nucleotide sequence ID" value="NZ_JBIUZV010000002.1"/>
</dbReference>
<accession>A0ABW8EUI5</accession>
<evidence type="ECO:0000313" key="2">
    <source>
        <dbReference type="EMBL" id="MFJ3045116.1"/>
    </source>
</evidence>
<gene>
    <name evidence="2" type="ORF">ACIPEN_04700</name>
</gene>
<proteinExistence type="predicted"/>
<comment type="caution">
    <text evidence="2">The sequence shown here is derived from an EMBL/GenBank/DDBJ whole genome shotgun (WGS) entry which is preliminary data.</text>
</comment>
<dbReference type="EMBL" id="JBIUZV010000002">
    <property type="protein sequence ID" value="MFJ3045116.1"/>
    <property type="molecule type" value="Genomic_DNA"/>
</dbReference>
<feature type="chain" id="PRO_5047031879" evidence="1">
    <location>
        <begin position="30"/>
        <end position="470"/>
    </location>
</feature>
<keyword evidence="1" id="KW-0732">Signal</keyword>
<name>A0ABW8EUI5_9BURK</name>
<dbReference type="Proteomes" id="UP001617427">
    <property type="component" value="Unassembled WGS sequence"/>
</dbReference>
<protein>
    <submittedName>
        <fullName evidence="2">Atrophin-1 multi-domain protein</fullName>
    </submittedName>
</protein>